<dbReference type="Proteomes" id="UP001150581">
    <property type="component" value="Unassembled WGS sequence"/>
</dbReference>
<gene>
    <name evidence="1" type="ORF">LPJ66_010948</name>
</gene>
<reference evidence="1" key="1">
    <citation type="submission" date="2022-07" db="EMBL/GenBank/DDBJ databases">
        <title>Phylogenomic reconstructions and comparative analyses of Kickxellomycotina fungi.</title>
        <authorList>
            <person name="Reynolds N.K."/>
            <person name="Stajich J.E."/>
            <person name="Barry K."/>
            <person name="Grigoriev I.V."/>
            <person name="Crous P."/>
            <person name="Smith M.E."/>
        </authorList>
    </citation>
    <scope>NUCLEOTIDE SEQUENCE</scope>
    <source>
        <strain evidence="1">Benny 63K</strain>
    </source>
</reference>
<accession>A0ACC1HZG3</accession>
<sequence>MAGSNTGPASSDADKHSSRPSDKDANKMMEDPIMRDYVKKILGEDAEPPADYASLIIESRRRGREGLPQPHLRPHRCDKHLQDFLDGIFFGEFWAPAKVYFRCVGSKQGEEPERYTPQTDQHTPKR</sequence>
<proteinExistence type="predicted"/>
<keyword evidence="2" id="KW-1185">Reference proteome</keyword>
<evidence type="ECO:0000313" key="2">
    <source>
        <dbReference type="Proteomes" id="UP001150581"/>
    </source>
</evidence>
<protein>
    <submittedName>
        <fullName evidence="1">Uncharacterized protein</fullName>
    </submittedName>
</protein>
<comment type="caution">
    <text evidence="1">The sequence shown here is derived from an EMBL/GenBank/DDBJ whole genome shotgun (WGS) entry which is preliminary data.</text>
</comment>
<organism evidence="1 2">
    <name type="scientific">Kickxella alabastrina</name>
    <dbReference type="NCBI Taxonomy" id="61397"/>
    <lineage>
        <taxon>Eukaryota</taxon>
        <taxon>Fungi</taxon>
        <taxon>Fungi incertae sedis</taxon>
        <taxon>Zoopagomycota</taxon>
        <taxon>Kickxellomycotina</taxon>
        <taxon>Kickxellomycetes</taxon>
        <taxon>Kickxellales</taxon>
        <taxon>Kickxellaceae</taxon>
        <taxon>Kickxella</taxon>
    </lineage>
</organism>
<dbReference type="EMBL" id="JANBPG010003084">
    <property type="protein sequence ID" value="KAJ1883733.1"/>
    <property type="molecule type" value="Genomic_DNA"/>
</dbReference>
<name>A0ACC1HZG3_9FUNG</name>
<evidence type="ECO:0000313" key="1">
    <source>
        <dbReference type="EMBL" id="KAJ1883733.1"/>
    </source>
</evidence>